<gene>
    <name evidence="1" type="ORF">RCOM_1164120</name>
</gene>
<evidence type="ECO:0000313" key="1">
    <source>
        <dbReference type="EMBL" id="EEF38436.1"/>
    </source>
</evidence>
<keyword evidence="2" id="KW-1185">Reference proteome</keyword>
<proteinExistence type="predicted"/>
<dbReference type="Proteomes" id="UP000008311">
    <property type="component" value="Unassembled WGS sequence"/>
</dbReference>
<reference evidence="2" key="1">
    <citation type="journal article" date="2010" name="Nat. Biotechnol.">
        <title>Draft genome sequence of the oilseed species Ricinus communis.</title>
        <authorList>
            <person name="Chan A.P."/>
            <person name="Crabtree J."/>
            <person name="Zhao Q."/>
            <person name="Lorenzi H."/>
            <person name="Orvis J."/>
            <person name="Puiu D."/>
            <person name="Melake-Berhan A."/>
            <person name="Jones K.M."/>
            <person name="Redman J."/>
            <person name="Chen G."/>
            <person name="Cahoon E.B."/>
            <person name="Gedil M."/>
            <person name="Stanke M."/>
            <person name="Haas B.J."/>
            <person name="Wortman J.R."/>
            <person name="Fraser-Liggett C.M."/>
            <person name="Ravel J."/>
            <person name="Rabinowicz P.D."/>
        </authorList>
    </citation>
    <scope>NUCLEOTIDE SEQUENCE [LARGE SCALE GENOMIC DNA]</scope>
    <source>
        <strain evidence="2">cv. Hale</strain>
    </source>
</reference>
<name>B9SD80_RICCO</name>
<organism evidence="1 2">
    <name type="scientific">Ricinus communis</name>
    <name type="common">Castor bean</name>
    <dbReference type="NCBI Taxonomy" id="3988"/>
    <lineage>
        <taxon>Eukaryota</taxon>
        <taxon>Viridiplantae</taxon>
        <taxon>Streptophyta</taxon>
        <taxon>Embryophyta</taxon>
        <taxon>Tracheophyta</taxon>
        <taxon>Spermatophyta</taxon>
        <taxon>Magnoliopsida</taxon>
        <taxon>eudicotyledons</taxon>
        <taxon>Gunneridae</taxon>
        <taxon>Pentapetalae</taxon>
        <taxon>rosids</taxon>
        <taxon>fabids</taxon>
        <taxon>Malpighiales</taxon>
        <taxon>Euphorbiaceae</taxon>
        <taxon>Acalyphoideae</taxon>
        <taxon>Acalypheae</taxon>
        <taxon>Ricinus</taxon>
    </lineage>
</organism>
<evidence type="ECO:0000313" key="2">
    <source>
        <dbReference type="Proteomes" id="UP000008311"/>
    </source>
</evidence>
<dbReference type="InParanoid" id="B9SD80"/>
<dbReference type="AlphaFoldDB" id="B9SD80"/>
<protein>
    <submittedName>
        <fullName evidence="1">Uncharacterized protein</fullName>
    </submittedName>
</protein>
<accession>B9SD80</accession>
<dbReference type="EMBL" id="EQ973926">
    <property type="protein sequence ID" value="EEF38436.1"/>
    <property type="molecule type" value="Genomic_DNA"/>
</dbReference>
<sequence length="104" mass="11815">MEARESQVNELIMKACKIRCGDVTLKLVDTNEKVHQTVDNHVLSGKIITKKRYNLGIVKATMEKSCRLFKDFQVQKMGNNFLCLSLSMRVIKGRNGLQISQSTI</sequence>